<dbReference type="PANTHER" id="PTHR33223:SF10">
    <property type="entry name" value="AMINOTRANSFERASE-LIKE PLANT MOBILE DOMAIN-CONTAINING PROTEIN"/>
    <property type="match status" value="1"/>
</dbReference>
<sequence>MPKGFIMSKLRAFDGMGDPSNHLKAYDLQFSFWASEDDVYARAFPGSLSGTALKCFHKLPPNSINCWQDTVDLFIDKFGASIVAEEDEEALMNLKQKSGETLRSYAKCFQRVLNNIGVHDFVHPWIAIRATEREASTGASIQRIPTIPINSEVHKTGGG</sequence>
<dbReference type="Pfam" id="PF03732">
    <property type="entry name" value="Retrotrans_gag"/>
    <property type="match status" value="1"/>
</dbReference>
<reference evidence="2 3" key="1">
    <citation type="submission" date="2024-01" db="EMBL/GenBank/DDBJ databases">
        <title>The complete chloroplast genome sequence of Lithospermum erythrorhizon: insights into the phylogenetic relationship among Boraginaceae species and the maternal lineages of purple gromwells.</title>
        <authorList>
            <person name="Okada T."/>
            <person name="Watanabe K."/>
        </authorList>
    </citation>
    <scope>NUCLEOTIDE SEQUENCE [LARGE SCALE GENOMIC DNA]</scope>
</reference>
<protein>
    <recommendedName>
        <fullName evidence="1">Retrotransposon gag domain-containing protein</fullName>
    </recommendedName>
</protein>
<dbReference type="AlphaFoldDB" id="A0AAV3QGW2"/>
<accession>A0AAV3QGW2</accession>
<dbReference type="Proteomes" id="UP001454036">
    <property type="component" value="Unassembled WGS sequence"/>
</dbReference>
<evidence type="ECO:0000313" key="3">
    <source>
        <dbReference type="Proteomes" id="UP001454036"/>
    </source>
</evidence>
<keyword evidence="3" id="KW-1185">Reference proteome</keyword>
<dbReference type="PANTHER" id="PTHR33223">
    <property type="entry name" value="CCHC-TYPE DOMAIN-CONTAINING PROTEIN"/>
    <property type="match status" value="1"/>
</dbReference>
<dbReference type="InterPro" id="IPR005162">
    <property type="entry name" value="Retrotrans_gag_dom"/>
</dbReference>
<feature type="domain" description="Retrotransposon gag" evidence="1">
    <location>
        <begin position="43"/>
        <end position="117"/>
    </location>
</feature>
<comment type="caution">
    <text evidence="2">The sequence shown here is derived from an EMBL/GenBank/DDBJ whole genome shotgun (WGS) entry which is preliminary data.</text>
</comment>
<gene>
    <name evidence="2" type="ORF">LIER_18524</name>
</gene>
<proteinExistence type="predicted"/>
<dbReference type="EMBL" id="BAABME010004454">
    <property type="protein sequence ID" value="GAA0162431.1"/>
    <property type="molecule type" value="Genomic_DNA"/>
</dbReference>
<organism evidence="2 3">
    <name type="scientific">Lithospermum erythrorhizon</name>
    <name type="common">Purple gromwell</name>
    <name type="synonym">Lithospermum officinale var. erythrorhizon</name>
    <dbReference type="NCBI Taxonomy" id="34254"/>
    <lineage>
        <taxon>Eukaryota</taxon>
        <taxon>Viridiplantae</taxon>
        <taxon>Streptophyta</taxon>
        <taxon>Embryophyta</taxon>
        <taxon>Tracheophyta</taxon>
        <taxon>Spermatophyta</taxon>
        <taxon>Magnoliopsida</taxon>
        <taxon>eudicotyledons</taxon>
        <taxon>Gunneridae</taxon>
        <taxon>Pentapetalae</taxon>
        <taxon>asterids</taxon>
        <taxon>lamiids</taxon>
        <taxon>Boraginales</taxon>
        <taxon>Boraginaceae</taxon>
        <taxon>Boraginoideae</taxon>
        <taxon>Lithospermeae</taxon>
        <taxon>Lithospermum</taxon>
    </lineage>
</organism>
<name>A0AAV3QGW2_LITER</name>
<evidence type="ECO:0000259" key="1">
    <source>
        <dbReference type="Pfam" id="PF03732"/>
    </source>
</evidence>
<evidence type="ECO:0000313" key="2">
    <source>
        <dbReference type="EMBL" id="GAA0162431.1"/>
    </source>
</evidence>